<dbReference type="EMBL" id="JAGTXO010000036">
    <property type="protein sequence ID" value="KAG8459956.1"/>
    <property type="molecule type" value="Genomic_DNA"/>
</dbReference>
<keyword evidence="4" id="KW-1185">Reference proteome</keyword>
<dbReference type="Proteomes" id="UP000751190">
    <property type="component" value="Unassembled WGS sequence"/>
</dbReference>
<dbReference type="OrthoDB" id="444265at2759"/>
<dbReference type="InterPro" id="IPR050923">
    <property type="entry name" value="Cell_Proc_Reg/RNA_Proc"/>
</dbReference>
<dbReference type="PROSITE" id="PS50006">
    <property type="entry name" value="FHA_DOMAIN"/>
    <property type="match status" value="1"/>
</dbReference>
<accession>A0A8J5X3G1</accession>
<proteinExistence type="predicted"/>
<sequence length="288" mass="31256">METSGWTVPSWAIRPRKDLELAICKEGKEVGTCDVSRSGAYVFGRNTEGVTCGAVTLDHDSISRRHAALVHDMQGRVHLIDLGSRHGTRINGVAIAPRKYCELALGASLQFGASTRTYILRGRTPCAPEAPAKRPVEPTAEPAEIDLAALRRLGPAARAKLTPAEQRALALLATLDDDEDPLKNYVDDPEQDLSLVDGGEGALARAAPRAVPEGDRGKDEPARDAKQSKRKRAHERTHGRAHRSEGKGKHRTRPAQGDAAPASAADERNVRPEKRKHDKKAPHPSKNF</sequence>
<dbReference type="AlphaFoldDB" id="A0A8J5X3G1"/>
<evidence type="ECO:0000259" key="2">
    <source>
        <dbReference type="PROSITE" id="PS50006"/>
    </source>
</evidence>
<protein>
    <recommendedName>
        <fullName evidence="2">FHA domain-containing protein</fullName>
    </recommendedName>
</protein>
<dbReference type="SMART" id="SM00240">
    <property type="entry name" value="FHA"/>
    <property type="match status" value="1"/>
</dbReference>
<dbReference type="SUPFAM" id="SSF49879">
    <property type="entry name" value="SMAD/FHA domain"/>
    <property type="match status" value="1"/>
</dbReference>
<evidence type="ECO:0000256" key="1">
    <source>
        <dbReference type="SAM" id="MobiDB-lite"/>
    </source>
</evidence>
<feature type="compositionally biased region" description="Basic and acidic residues" evidence="1">
    <location>
        <begin position="236"/>
        <end position="247"/>
    </location>
</feature>
<dbReference type="InterPro" id="IPR008984">
    <property type="entry name" value="SMAD_FHA_dom_sf"/>
</dbReference>
<reference evidence="3" key="1">
    <citation type="submission" date="2021-05" db="EMBL/GenBank/DDBJ databases">
        <title>The genome of the haptophyte Pavlova lutheri (Diacronema luteri, Pavlovales) - a model for lipid biosynthesis in eukaryotic algae.</title>
        <authorList>
            <person name="Hulatt C.J."/>
            <person name="Posewitz M.C."/>
        </authorList>
    </citation>
    <scope>NUCLEOTIDE SEQUENCE</scope>
    <source>
        <strain evidence="3">NIVA-4/92</strain>
    </source>
</reference>
<feature type="compositionally biased region" description="Basic residues" evidence="1">
    <location>
        <begin position="273"/>
        <end position="288"/>
    </location>
</feature>
<organism evidence="3 4">
    <name type="scientific">Diacronema lutheri</name>
    <name type="common">Unicellular marine alga</name>
    <name type="synonym">Monochrysis lutheri</name>
    <dbReference type="NCBI Taxonomy" id="2081491"/>
    <lineage>
        <taxon>Eukaryota</taxon>
        <taxon>Haptista</taxon>
        <taxon>Haptophyta</taxon>
        <taxon>Pavlovophyceae</taxon>
        <taxon>Pavlovales</taxon>
        <taxon>Pavlovaceae</taxon>
        <taxon>Diacronema</taxon>
    </lineage>
</organism>
<comment type="caution">
    <text evidence="3">The sequence shown here is derived from an EMBL/GenBank/DDBJ whole genome shotgun (WGS) entry which is preliminary data.</text>
</comment>
<name>A0A8J5X3G1_DIALT</name>
<feature type="compositionally biased region" description="Basic and acidic residues" evidence="1">
    <location>
        <begin position="212"/>
        <end position="227"/>
    </location>
</feature>
<dbReference type="PANTHER" id="PTHR23308">
    <property type="entry name" value="NUCLEAR INHIBITOR OF PROTEIN PHOSPHATASE-1"/>
    <property type="match status" value="1"/>
</dbReference>
<evidence type="ECO:0000313" key="3">
    <source>
        <dbReference type="EMBL" id="KAG8459956.1"/>
    </source>
</evidence>
<dbReference type="Pfam" id="PF00498">
    <property type="entry name" value="FHA"/>
    <property type="match status" value="1"/>
</dbReference>
<feature type="domain" description="FHA" evidence="2">
    <location>
        <begin position="41"/>
        <end position="95"/>
    </location>
</feature>
<feature type="region of interest" description="Disordered" evidence="1">
    <location>
        <begin position="179"/>
        <end position="288"/>
    </location>
</feature>
<dbReference type="Gene3D" id="2.60.200.20">
    <property type="match status" value="1"/>
</dbReference>
<evidence type="ECO:0000313" key="4">
    <source>
        <dbReference type="Proteomes" id="UP000751190"/>
    </source>
</evidence>
<feature type="compositionally biased region" description="Low complexity" evidence="1">
    <location>
        <begin position="254"/>
        <end position="264"/>
    </location>
</feature>
<dbReference type="InterPro" id="IPR000253">
    <property type="entry name" value="FHA_dom"/>
</dbReference>
<dbReference type="FunFam" id="2.60.200.20:FF:000019">
    <property type="entry name" value="Nuclear inhibitor of protein phosphatase"/>
    <property type="match status" value="1"/>
</dbReference>
<gene>
    <name evidence="3" type="ORF">KFE25_011005</name>
</gene>